<organism evidence="2 3">
    <name type="scientific">Sporosarcina globispora</name>
    <name type="common">Bacillus globisporus</name>
    <dbReference type="NCBI Taxonomy" id="1459"/>
    <lineage>
        <taxon>Bacteria</taxon>
        <taxon>Bacillati</taxon>
        <taxon>Bacillota</taxon>
        <taxon>Bacilli</taxon>
        <taxon>Bacillales</taxon>
        <taxon>Caryophanaceae</taxon>
        <taxon>Sporosarcina</taxon>
    </lineage>
</organism>
<dbReference type="PATRIC" id="fig|1459.3.peg.968"/>
<protein>
    <recommendedName>
        <fullName evidence="4">Lipoprotein</fullName>
    </recommendedName>
</protein>
<dbReference type="Proteomes" id="UP000037109">
    <property type="component" value="Unassembled WGS sequence"/>
</dbReference>
<dbReference type="Pfam" id="PF07901">
    <property type="entry name" value="DUF1672"/>
    <property type="match status" value="1"/>
</dbReference>
<evidence type="ECO:0008006" key="4">
    <source>
        <dbReference type="Google" id="ProtNLM"/>
    </source>
</evidence>
<keyword evidence="1" id="KW-0732">Signal</keyword>
<feature type="chain" id="PRO_5038455963" description="Lipoprotein" evidence="1">
    <location>
        <begin position="21"/>
        <end position="313"/>
    </location>
</feature>
<dbReference type="PROSITE" id="PS51257">
    <property type="entry name" value="PROKAR_LIPOPROTEIN"/>
    <property type="match status" value="1"/>
</dbReference>
<evidence type="ECO:0000313" key="3">
    <source>
        <dbReference type="Proteomes" id="UP000037109"/>
    </source>
</evidence>
<keyword evidence="3" id="KW-1185">Reference proteome</keyword>
<dbReference type="STRING" id="1459.AF332_04655"/>
<evidence type="ECO:0000256" key="1">
    <source>
        <dbReference type="SAM" id="SignalP"/>
    </source>
</evidence>
<sequence>MQIKSKIVLCSLGISLMLGGCSGMNSTNTNQDSGKAKEVQTLPSGDTFISVQDYTGEGYFLANGKETDKIAESNRAQIDEAAKKFFQEKYKTEVKVHNVVGSKDGATVFVESVGEPHFYTYAVVPINEKENKVDTDKIWADDYQVQNAIKGGLYHMIFKEEFQQLDKYFELLAAEGEITGKTKEALQNVGGYGFMTSYYLISTSKNDESIIPVYELYLSNPKESIEKLKTAFDESKFSAENLTIGIQLFMKDKDAKPSEKIFNQVVKDLEEMKNIPRGAYGIVLNDNLIHRETSEGFKENSLERDYPNQIVKE</sequence>
<dbReference type="InterPro" id="IPR012873">
    <property type="entry name" value="DUF1672"/>
</dbReference>
<accession>A0A0M0G8U3</accession>
<gene>
    <name evidence="2" type="ORF">AF332_04655</name>
</gene>
<reference evidence="3" key="1">
    <citation type="submission" date="2015-07" db="EMBL/GenBank/DDBJ databases">
        <title>Fjat-10036 dsm4.</title>
        <authorList>
            <person name="Liu B."/>
            <person name="Wang J."/>
            <person name="Zhu Y."/>
            <person name="Liu G."/>
            <person name="Chen Q."/>
            <person name="Chen Z."/>
            <person name="Lan J."/>
            <person name="Che J."/>
            <person name="Ge C."/>
            <person name="Shi H."/>
            <person name="Pan Z."/>
            <person name="Liu X."/>
        </authorList>
    </citation>
    <scope>NUCLEOTIDE SEQUENCE [LARGE SCALE GENOMIC DNA]</scope>
    <source>
        <strain evidence="3">DSM 4</strain>
    </source>
</reference>
<proteinExistence type="predicted"/>
<dbReference type="OrthoDB" id="2360336at2"/>
<name>A0A0M0G8U3_SPOGL</name>
<comment type="caution">
    <text evidence="2">The sequence shown here is derived from an EMBL/GenBank/DDBJ whole genome shotgun (WGS) entry which is preliminary data.</text>
</comment>
<evidence type="ECO:0000313" key="2">
    <source>
        <dbReference type="EMBL" id="KON86183.1"/>
    </source>
</evidence>
<dbReference type="EMBL" id="LGUF01000007">
    <property type="protein sequence ID" value="KON86183.1"/>
    <property type="molecule type" value="Genomic_DNA"/>
</dbReference>
<feature type="signal peptide" evidence="1">
    <location>
        <begin position="1"/>
        <end position="20"/>
    </location>
</feature>
<dbReference type="AlphaFoldDB" id="A0A0M0G8U3"/>